<name>A0A4D6N871_VIGUN</name>
<feature type="region of interest" description="Disordered" evidence="1">
    <location>
        <begin position="1"/>
        <end position="102"/>
    </location>
</feature>
<dbReference type="EMBL" id="CP039354">
    <property type="protein sequence ID" value="QCE09956.1"/>
    <property type="molecule type" value="Genomic_DNA"/>
</dbReference>
<keyword evidence="3" id="KW-1185">Reference proteome</keyword>
<proteinExistence type="predicted"/>
<dbReference type="Proteomes" id="UP000501690">
    <property type="component" value="Linkage Group LG10"/>
</dbReference>
<evidence type="ECO:0000313" key="3">
    <source>
        <dbReference type="Proteomes" id="UP000501690"/>
    </source>
</evidence>
<evidence type="ECO:0000313" key="2">
    <source>
        <dbReference type="EMBL" id="QCE09956.1"/>
    </source>
</evidence>
<reference evidence="2 3" key="1">
    <citation type="submission" date="2019-04" db="EMBL/GenBank/DDBJ databases">
        <title>An improved genome assembly and genetic linkage map for asparagus bean, Vigna unguiculata ssp. sesquipedialis.</title>
        <authorList>
            <person name="Xia Q."/>
            <person name="Zhang R."/>
            <person name="Dong Y."/>
        </authorList>
    </citation>
    <scope>NUCLEOTIDE SEQUENCE [LARGE SCALE GENOMIC DNA]</scope>
    <source>
        <tissue evidence="2">Leaf</tissue>
    </source>
</reference>
<sequence length="180" mass="19022">MLFRATTQGIPRALPPLPSHNSRDTFRATTQGTPAPSPLKHYQKPCSTPYEVQQLGHTASKPPSGGHVPLGATASRPPGGGHVPPGAKRLNKQSLQPPPGGTVYTARRTLFQGSRISSPSPSGTPLAARRLLHQNPTVASLPPGGPNSVARRRISTYAVLVLVNYSSHLALTPILKPLYS</sequence>
<evidence type="ECO:0000256" key="1">
    <source>
        <dbReference type="SAM" id="MobiDB-lite"/>
    </source>
</evidence>
<protein>
    <submittedName>
        <fullName evidence="2">Uncharacterized protein</fullName>
    </submittedName>
</protein>
<accession>A0A4D6N871</accession>
<dbReference type="AlphaFoldDB" id="A0A4D6N871"/>
<organism evidence="2 3">
    <name type="scientific">Vigna unguiculata</name>
    <name type="common">Cowpea</name>
    <dbReference type="NCBI Taxonomy" id="3917"/>
    <lineage>
        <taxon>Eukaryota</taxon>
        <taxon>Viridiplantae</taxon>
        <taxon>Streptophyta</taxon>
        <taxon>Embryophyta</taxon>
        <taxon>Tracheophyta</taxon>
        <taxon>Spermatophyta</taxon>
        <taxon>Magnoliopsida</taxon>
        <taxon>eudicotyledons</taxon>
        <taxon>Gunneridae</taxon>
        <taxon>Pentapetalae</taxon>
        <taxon>rosids</taxon>
        <taxon>fabids</taxon>
        <taxon>Fabales</taxon>
        <taxon>Fabaceae</taxon>
        <taxon>Papilionoideae</taxon>
        <taxon>50 kb inversion clade</taxon>
        <taxon>NPAAA clade</taxon>
        <taxon>indigoferoid/millettioid clade</taxon>
        <taxon>Phaseoleae</taxon>
        <taxon>Vigna</taxon>
    </lineage>
</organism>
<gene>
    <name evidence="2" type="ORF">DEO72_LG10g1179</name>
</gene>